<dbReference type="Gene3D" id="1.10.287.70">
    <property type="match status" value="1"/>
</dbReference>
<gene>
    <name evidence="7" type="ORF">EV695_3288</name>
</gene>
<evidence type="ECO:0000259" key="6">
    <source>
        <dbReference type="Pfam" id="PF00520"/>
    </source>
</evidence>
<comment type="caution">
    <text evidence="7">The sequence shown here is derived from an EMBL/GenBank/DDBJ whole genome shotgun (WGS) entry which is preliminary data.</text>
</comment>
<dbReference type="GO" id="GO:0005509">
    <property type="term" value="F:calcium ion binding"/>
    <property type="evidence" value="ECO:0007669"/>
    <property type="project" value="InterPro"/>
</dbReference>
<organism evidence="7 8">
    <name type="scientific">Cocleimonas flava</name>
    <dbReference type="NCBI Taxonomy" id="634765"/>
    <lineage>
        <taxon>Bacteria</taxon>
        <taxon>Pseudomonadati</taxon>
        <taxon>Pseudomonadota</taxon>
        <taxon>Gammaproteobacteria</taxon>
        <taxon>Thiotrichales</taxon>
        <taxon>Thiotrichaceae</taxon>
        <taxon>Cocleimonas</taxon>
    </lineage>
</organism>
<dbReference type="Gene3D" id="1.20.120.350">
    <property type="entry name" value="Voltage-gated potassium channels. Chain C"/>
    <property type="match status" value="1"/>
</dbReference>
<keyword evidence="2 5" id="KW-0812">Transmembrane</keyword>
<keyword evidence="7" id="KW-0813">Transport</keyword>
<dbReference type="Pfam" id="PF00520">
    <property type="entry name" value="Ion_trans"/>
    <property type="match status" value="1"/>
</dbReference>
<keyword evidence="8" id="KW-1185">Reference proteome</keyword>
<dbReference type="GO" id="GO:0005248">
    <property type="term" value="F:voltage-gated sodium channel activity"/>
    <property type="evidence" value="ECO:0007669"/>
    <property type="project" value="TreeGrafter"/>
</dbReference>
<dbReference type="InterPro" id="IPR003915">
    <property type="entry name" value="PKD_2"/>
</dbReference>
<dbReference type="GO" id="GO:0001518">
    <property type="term" value="C:voltage-gated sodium channel complex"/>
    <property type="evidence" value="ECO:0007669"/>
    <property type="project" value="TreeGrafter"/>
</dbReference>
<dbReference type="Proteomes" id="UP000294887">
    <property type="component" value="Unassembled WGS sequence"/>
</dbReference>
<feature type="domain" description="Ion transport" evidence="6">
    <location>
        <begin position="16"/>
        <end position="231"/>
    </location>
</feature>
<evidence type="ECO:0000313" key="8">
    <source>
        <dbReference type="Proteomes" id="UP000294887"/>
    </source>
</evidence>
<dbReference type="PANTHER" id="PTHR10037:SF62">
    <property type="entry name" value="SODIUM CHANNEL PROTEIN 60E"/>
    <property type="match status" value="1"/>
</dbReference>
<evidence type="ECO:0000256" key="5">
    <source>
        <dbReference type="SAM" id="Phobius"/>
    </source>
</evidence>
<evidence type="ECO:0000256" key="3">
    <source>
        <dbReference type="ARBA" id="ARBA00022989"/>
    </source>
</evidence>
<comment type="subcellular location">
    <subcellularLocation>
        <location evidence="1">Membrane</location>
        <topology evidence="1">Multi-pass membrane protein</topology>
    </subcellularLocation>
</comment>
<proteinExistence type="predicted"/>
<feature type="transmembrane region" description="Helical" evidence="5">
    <location>
        <begin position="45"/>
        <end position="70"/>
    </location>
</feature>
<keyword evidence="3 5" id="KW-1133">Transmembrane helix</keyword>
<dbReference type="InterPro" id="IPR027359">
    <property type="entry name" value="Volt_channel_dom_sf"/>
</dbReference>
<evidence type="ECO:0000256" key="2">
    <source>
        <dbReference type="ARBA" id="ARBA00022692"/>
    </source>
</evidence>
<feature type="transmembrane region" description="Helical" evidence="5">
    <location>
        <begin position="202"/>
        <end position="225"/>
    </location>
</feature>
<dbReference type="EMBL" id="SMFQ01000004">
    <property type="protein sequence ID" value="TCJ85317.1"/>
    <property type="molecule type" value="Genomic_DNA"/>
</dbReference>
<keyword evidence="7" id="KW-0406">Ion transport</keyword>
<accession>A0A4R1EUF5</accession>
<sequence length="283" mass="32705">MKAKSIVQIINEFNNNKIFQFFIIAVIVVSALMIGAKTYDIDPKYISFLGYLDTAITLLFLFEIVVRFIAEGHSLAFFKKGWNVFDTLIVGISLVPIEDSEMVLLARLVRIFRVLRLISIIPELRILISALLKALPPMGYVLLLMFIMFYIYAAVGSFLFEDINKVLWGDIAVSMLTLFRVVTFEDWTDVMYETMEVYPLSWMFYLSFIFLNAFVFLNMMIGIVIERMQAEHDAYNLENDEGDVSDIKHIHEDTRAILKRLEQLESRLIEQGGSEFSNQKKAI</sequence>
<dbReference type="RefSeq" id="WP_131907014.1">
    <property type="nucleotide sequence ID" value="NZ_BAAAFU010000001.1"/>
</dbReference>
<evidence type="ECO:0000256" key="4">
    <source>
        <dbReference type="ARBA" id="ARBA00023136"/>
    </source>
</evidence>
<dbReference type="InterPro" id="IPR043203">
    <property type="entry name" value="VGCC_Ca_Na"/>
</dbReference>
<name>A0A4R1EUF5_9GAMM</name>
<feature type="transmembrane region" description="Helical" evidence="5">
    <location>
        <begin position="166"/>
        <end position="182"/>
    </location>
</feature>
<dbReference type="PRINTS" id="PR01433">
    <property type="entry name" value="POLYCYSTIN2"/>
</dbReference>
<evidence type="ECO:0000313" key="7">
    <source>
        <dbReference type="EMBL" id="TCJ85317.1"/>
    </source>
</evidence>
<protein>
    <submittedName>
        <fullName evidence="7">Voltage-gated sodium channel</fullName>
    </submittedName>
</protein>
<dbReference type="PANTHER" id="PTHR10037">
    <property type="entry name" value="VOLTAGE-GATED CATION CHANNEL CALCIUM AND SODIUM"/>
    <property type="match status" value="1"/>
</dbReference>
<dbReference type="SUPFAM" id="SSF81324">
    <property type="entry name" value="Voltage-gated potassium channels"/>
    <property type="match status" value="1"/>
</dbReference>
<dbReference type="AlphaFoldDB" id="A0A4R1EUF5"/>
<reference evidence="7 8" key="1">
    <citation type="submission" date="2019-03" db="EMBL/GenBank/DDBJ databases">
        <title>Genomic Encyclopedia of Type Strains, Phase IV (KMG-IV): sequencing the most valuable type-strain genomes for metagenomic binning, comparative biology and taxonomic classification.</title>
        <authorList>
            <person name="Goeker M."/>
        </authorList>
    </citation>
    <scope>NUCLEOTIDE SEQUENCE [LARGE SCALE GENOMIC DNA]</scope>
    <source>
        <strain evidence="7 8">DSM 24830</strain>
    </source>
</reference>
<feature type="transmembrane region" description="Helical" evidence="5">
    <location>
        <begin position="21"/>
        <end position="39"/>
    </location>
</feature>
<keyword evidence="7" id="KW-0407">Ion channel</keyword>
<keyword evidence="4 5" id="KW-0472">Membrane</keyword>
<dbReference type="InterPro" id="IPR005821">
    <property type="entry name" value="Ion_trans_dom"/>
</dbReference>
<dbReference type="OrthoDB" id="5297065at2"/>
<evidence type="ECO:0000256" key="1">
    <source>
        <dbReference type="ARBA" id="ARBA00004141"/>
    </source>
</evidence>
<feature type="transmembrane region" description="Helical" evidence="5">
    <location>
        <begin position="138"/>
        <end position="159"/>
    </location>
</feature>